<dbReference type="AlphaFoldDB" id="A0A7W2EHY7"/>
<evidence type="ECO:0000313" key="2">
    <source>
        <dbReference type="Proteomes" id="UP000566711"/>
    </source>
</evidence>
<sequence>MTATIYVTNEAWETGQAIKDLDYYDRCTLSDDPASDWTRKAGYYLKNANAMSMAPLPSTANIALKILRSDAAAHARHISVPAHLRGCIFAKAPNIPARYAEIVKYWTGETVNSNAGNAAYYQNQANEYNVDLSALAADIDLFSQWQSTDKIDALVSEGIVVVIDGLDLLIGAAEDGDFVEIEVPLDDELLGIDNGQFMTEKPYDLHRGERTERIFLRVSDIRNSPDPAHIYLDVLRYEEMDYGFYY</sequence>
<evidence type="ECO:0000313" key="1">
    <source>
        <dbReference type="EMBL" id="MBA5606262.1"/>
    </source>
</evidence>
<organism evidence="1 2">
    <name type="scientific">Rugamonas fusca</name>
    <dbReference type="NCBI Taxonomy" id="2758568"/>
    <lineage>
        <taxon>Bacteria</taxon>
        <taxon>Pseudomonadati</taxon>
        <taxon>Pseudomonadota</taxon>
        <taxon>Betaproteobacteria</taxon>
        <taxon>Burkholderiales</taxon>
        <taxon>Oxalobacteraceae</taxon>
        <taxon>Telluria group</taxon>
        <taxon>Rugamonas</taxon>
    </lineage>
</organism>
<proteinExistence type="predicted"/>
<gene>
    <name evidence="1" type="ORF">H3H36_12950</name>
</gene>
<dbReference type="EMBL" id="JACEZS010000010">
    <property type="protein sequence ID" value="MBA5606262.1"/>
    <property type="molecule type" value="Genomic_DNA"/>
</dbReference>
<reference evidence="1 2" key="1">
    <citation type="submission" date="2020-07" db="EMBL/GenBank/DDBJ databases">
        <title>Novel species isolated from subtropical streams in China.</title>
        <authorList>
            <person name="Lu H."/>
        </authorList>
    </citation>
    <scope>NUCLEOTIDE SEQUENCE [LARGE SCALE GENOMIC DNA]</scope>
    <source>
        <strain evidence="1 2">FT3S</strain>
    </source>
</reference>
<keyword evidence="2" id="KW-1185">Reference proteome</keyword>
<name>A0A7W2EHY7_9BURK</name>
<dbReference type="RefSeq" id="WP_182218174.1">
    <property type="nucleotide sequence ID" value="NZ_JACEZS010000010.1"/>
</dbReference>
<comment type="caution">
    <text evidence="1">The sequence shown here is derived from an EMBL/GenBank/DDBJ whole genome shotgun (WGS) entry which is preliminary data.</text>
</comment>
<dbReference type="Proteomes" id="UP000566711">
    <property type="component" value="Unassembled WGS sequence"/>
</dbReference>
<protein>
    <submittedName>
        <fullName evidence="1">Uncharacterized protein</fullName>
    </submittedName>
</protein>
<accession>A0A7W2EHY7</accession>